<accession>A0A0C2EZ37</accession>
<proteinExistence type="predicted"/>
<organism evidence="1 2">
    <name type="scientific">Pseudomonas batumici</name>
    <dbReference type="NCBI Taxonomy" id="226910"/>
    <lineage>
        <taxon>Bacteria</taxon>
        <taxon>Pseudomonadati</taxon>
        <taxon>Pseudomonadota</taxon>
        <taxon>Gammaproteobacteria</taxon>
        <taxon>Pseudomonadales</taxon>
        <taxon>Pseudomonadaceae</taxon>
        <taxon>Pseudomonas</taxon>
    </lineage>
</organism>
<name>A0A0C2EZ37_9PSED</name>
<dbReference type="Proteomes" id="UP000031535">
    <property type="component" value="Unassembled WGS sequence"/>
</dbReference>
<dbReference type="PATRIC" id="fig|226910.6.peg.2095"/>
<reference evidence="1 2" key="1">
    <citation type="submission" date="2015-01" db="EMBL/GenBank/DDBJ databases">
        <title>Complete genome of Pseudomonas batumici UCM B-321 producer of the batumin antibiotic with strong antistaphilococcal and potential anticancer activity.</title>
        <authorList>
            <person name="Klochko V.V."/>
            <person name="Zelena L.B."/>
            <person name="Elena K.A."/>
            <person name="Reva O.N."/>
        </authorList>
    </citation>
    <scope>NUCLEOTIDE SEQUENCE [LARGE SCALE GENOMIC DNA]</scope>
    <source>
        <strain evidence="1 2">UCM B-321</strain>
    </source>
</reference>
<dbReference type="AlphaFoldDB" id="A0A0C2EZ37"/>
<evidence type="ECO:0000313" key="1">
    <source>
        <dbReference type="EMBL" id="KIH84108.1"/>
    </source>
</evidence>
<protein>
    <submittedName>
        <fullName evidence="1">Uncharacterized protein</fullName>
    </submittedName>
</protein>
<keyword evidence="2" id="KW-1185">Reference proteome</keyword>
<gene>
    <name evidence="1" type="ORF">UCMB321_2108</name>
</gene>
<comment type="caution">
    <text evidence="1">The sequence shown here is derived from an EMBL/GenBank/DDBJ whole genome shotgun (WGS) entry which is preliminary data.</text>
</comment>
<evidence type="ECO:0000313" key="2">
    <source>
        <dbReference type="Proteomes" id="UP000031535"/>
    </source>
</evidence>
<dbReference type="EMBL" id="JXDG01000022">
    <property type="protein sequence ID" value="KIH84108.1"/>
    <property type="molecule type" value="Genomic_DNA"/>
</dbReference>
<sequence length="38" mass="4469">MSRPEMGLHLFQDLNSAFINYNLSMLRVQDSTLTRQQL</sequence>